<dbReference type="PANTHER" id="PTHR13994">
    <property type="entry name" value="NUDIX HYDROLASE RELATED"/>
    <property type="match status" value="1"/>
</dbReference>
<evidence type="ECO:0000256" key="2">
    <source>
        <dbReference type="ARBA" id="ARBA00022723"/>
    </source>
</evidence>
<dbReference type="Gene3D" id="3.90.79.10">
    <property type="entry name" value="Nucleoside Triphosphate Pyrophosphohydrolase"/>
    <property type="match status" value="1"/>
</dbReference>
<evidence type="ECO:0000259" key="4">
    <source>
        <dbReference type="PROSITE" id="PS51462"/>
    </source>
</evidence>
<accession>A0AAV5KTZ2</accession>
<dbReference type="SUPFAM" id="SSF55811">
    <property type="entry name" value="Nudix"/>
    <property type="match status" value="1"/>
</dbReference>
<gene>
    <name evidence="5" type="ORF">SLEP1_g37165</name>
</gene>
<dbReference type="GO" id="GO:0046872">
    <property type="term" value="F:metal ion binding"/>
    <property type="evidence" value="ECO:0007669"/>
    <property type="project" value="UniProtKB-KW"/>
</dbReference>
<sequence length="332" mass="37795">MAAIYCQKFLGMPRISLRNEILPEPNPRFFRKPFYFLCSSIKFGSMPLPFLKKKEIHVISPHIASPGFTVELLNARDDEYNGVIIDPEGLPSSANAFASALCASLSNWKMKGKKGIWLEIPAEQADLVPIAIQEGFKYHHAEPKYVMLTYWIPSEPCLLPASPSHQIGVAAFVINDKREVLVVKEKCPCSCSDMWKLPTGYIDKSEDIFSGAVREVKEETGIDTIFLEMVAFRHAHLVSFEKSDLLFVCLLKPLSSEIAIDDKEIQAAQWMRLDEFMGEAYFREDHMWRKITEVCTAAFEDRYHGFTAQQLNSKLEGRLSYIYYKGSDIVLC</sequence>
<dbReference type="PROSITE" id="PS51462">
    <property type="entry name" value="NUDIX"/>
    <property type="match status" value="1"/>
</dbReference>
<evidence type="ECO:0000313" key="5">
    <source>
        <dbReference type="EMBL" id="GKV28067.1"/>
    </source>
</evidence>
<keyword evidence="2" id="KW-0479">Metal-binding</keyword>
<protein>
    <recommendedName>
        <fullName evidence="4">Nudix hydrolase domain-containing protein</fullName>
    </recommendedName>
</protein>
<dbReference type="GO" id="GO:0035529">
    <property type="term" value="F:NADH pyrophosphatase activity"/>
    <property type="evidence" value="ECO:0007669"/>
    <property type="project" value="TreeGrafter"/>
</dbReference>
<organism evidence="5 6">
    <name type="scientific">Rubroshorea leprosula</name>
    <dbReference type="NCBI Taxonomy" id="152421"/>
    <lineage>
        <taxon>Eukaryota</taxon>
        <taxon>Viridiplantae</taxon>
        <taxon>Streptophyta</taxon>
        <taxon>Embryophyta</taxon>
        <taxon>Tracheophyta</taxon>
        <taxon>Spermatophyta</taxon>
        <taxon>Magnoliopsida</taxon>
        <taxon>eudicotyledons</taxon>
        <taxon>Gunneridae</taxon>
        <taxon>Pentapetalae</taxon>
        <taxon>rosids</taxon>
        <taxon>malvids</taxon>
        <taxon>Malvales</taxon>
        <taxon>Dipterocarpaceae</taxon>
        <taxon>Rubroshorea</taxon>
    </lineage>
</organism>
<evidence type="ECO:0000313" key="6">
    <source>
        <dbReference type="Proteomes" id="UP001054252"/>
    </source>
</evidence>
<dbReference type="GO" id="GO:0051287">
    <property type="term" value="F:NAD binding"/>
    <property type="evidence" value="ECO:0007669"/>
    <property type="project" value="TreeGrafter"/>
</dbReference>
<reference evidence="5 6" key="1">
    <citation type="journal article" date="2021" name="Commun. Biol.">
        <title>The genome of Shorea leprosula (Dipterocarpaceae) highlights the ecological relevance of drought in aseasonal tropical rainforests.</title>
        <authorList>
            <person name="Ng K.K.S."/>
            <person name="Kobayashi M.J."/>
            <person name="Fawcett J.A."/>
            <person name="Hatakeyama M."/>
            <person name="Paape T."/>
            <person name="Ng C.H."/>
            <person name="Ang C.C."/>
            <person name="Tnah L.H."/>
            <person name="Lee C.T."/>
            <person name="Nishiyama T."/>
            <person name="Sese J."/>
            <person name="O'Brien M.J."/>
            <person name="Copetti D."/>
            <person name="Mohd Noor M.I."/>
            <person name="Ong R.C."/>
            <person name="Putra M."/>
            <person name="Sireger I.Z."/>
            <person name="Indrioko S."/>
            <person name="Kosugi Y."/>
            <person name="Izuno A."/>
            <person name="Isagi Y."/>
            <person name="Lee S.L."/>
            <person name="Shimizu K.K."/>
        </authorList>
    </citation>
    <scope>NUCLEOTIDE SEQUENCE [LARGE SCALE GENOMIC DNA]</scope>
    <source>
        <strain evidence="5">214</strain>
    </source>
</reference>
<dbReference type="Gene3D" id="3.40.630.30">
    <property type="match status" value="1"/>
</dbReference>
<keyword evidence="3" id="KW-0378">Hydrolase</keyword>
<dbReference type="AlphaFoldDB" id="A0AAV5KTZ2"/>
<evidence type="ECO:0000256" key="3">
    <source>
        <dbReference type="ARBA" id="ARBA00022801"/>
    </source>
</evidence>
<dbReference type="Pfam" id="PF18290">
    <property type="entry name" value="Nudix_hydro"/>
    <property type="match status" value="1"/>
</dbReference>
<dbReference type="Pfam" id="PF00293">
    <property type="entry name" value="NUDIX"/>
    <property type="match status" value="1"/>
</dbReference>
<dbReference type="InterPro" id="IPR040618">
    <property type="entry name" value="Pre-Nudix"/>
</dbReference>
<dbReference type="InterPro" id="IPR015797">
    <property type="entry name" value="NUDIX_hydrolase-like_dom_sf"/>
</dbReference>
<feature type="domain" description="Nudix hydrolase" evidence="4">
    <location>
        <begin position="164"/>
        <end position="297"/>
    </location>
</feature>
<dbReference type="GO" id="GO:0047631">
    <property type="term" value="F:ADP-ribose diphosphatase activity"/>
    <property type="evidence" value="ECO:0007669"/>
    <property type="project" value="TreeGrafter"/>
</dbReference>
<dbReference type="FunFam" id="3.40.630.30:FF:000016">
    <property type="entry name" value="nudix hydrolase 2"/>
    <property type="match status" value="1"/>
</dbReference>
<dbReference type="PANTHER" id="PTHR13994:SF53">
    <property type="entry name" value="NUDIX HYDROLASE 8-LIKE"/>
    <property type="match status" value="1"/>
</dbReference>
<dbReference type="InterPro" id="IPR020084">
    <property type="entry name" value="NUDIX_hydrolase_CS"/>
</dbReference>
<dbReference type="CDD" id="cd04670">
    <property type="entry name" value="NUDIX_ASFGF2_Nudt6"/>
    <property type="match status" value="1"/>
</dbReference>
<dbReference type="PROSITE" id="PS00893">
    <property type="entry name" value="NUDIX_BOX"/>
    <property type="match status" value="1"/>
</dbReference>
<comment type="caution">
    <text evidence="5">The sequence shown here is derived from an EMBL/GenBank/DDBJ whole genome shotgun (WGS) entry which is preliminary data.</text>
</comment>
<dbReference type="InterPro" id="IPR003293">
    <property type="entry name" value="Nudix_hydrolase6-like"/>
</dbReference>
<dbReference type="InterPro" id="IPR000086">
    <property type="entry name" value="NUDIX_hydrolase_dom"/>
</dbReference>
<dbReference type="PRINTS" id="PR01356">
    <property type="entry name" value="GFGPROTEIN"/>
</dbReference>
<name>A0AAV5KTZ2_9ROSI</name>
<evidence type="ECO:0000256" key="1">
    <source>
        <dbReference type="ARBA" id="ARBA00005582"/>
    </source>
</evidence>
<comment type="similarity">
    <text evidence="1">Belongs to the Nudix hydrolase family.</text>
</comment>
<dbReference type="EMBL" id="BPVZ01000078">
    <property type="protein sequence ID" value="GKV28067.1"/>
    <property type="molecule type" value="Genomic_DNA"/>
</dbReference>
<proteinExistence type="inferred from homology"/>
<dbReference type="Proteomes" id="UP001054252">
    <property type="component" value="Unassembled WGS sequence"/>
</dbReference>
<keyword evidence="6" id="KW-1185">Reference proteome</keyword>
<dbReference type="FunFam" id="3.90.79.10:FF:000015">
    <property type="entry name" value="Nudix hydrolase 8"/>
    <property type="match status" value="1"/>
</dbReference>